<dbReference type="EMBL" id="MCOG01000261">
    <property type="protein sequence ID" value="ORY21675.1"/>
    <property type="molecule type" value="Genomic_DNA"/>
</dbReference>
<name>A0A1Y2AI92_9FUNG</name>
<comment type="caution">
    <text evidence="2">The sequence shown here is derived from an EMBL/GenBank/DDBJ whole genome shotgun (WGS) entry which is preliminary data.</text>
</comment>
<dbReference type="Pfam" id="PF09820">
    <property type="entry name" value="AAA-ATPase_like"/>
    <property type="match status" value="1"/>
</dbReference>
<keyword evidence="3" id="KW-1185">Reference proteome</keyword>
<dbReference type="OrthoDB" id="5329361at2759"/>
<proteinExistence type="predicted"/>
<feature type="domain" description="AAA-ATPase-like" evidence="1">
    <location>
        <begin position="9"/>
        <end position="232"/>
    </location>
</feature>
<dbReference type="InterPro" id="IPR027417">
    <property type="entry name" value="P-loop_NTPase"/>
</dbReference>
<dbReference type="STRING" id="1754190.A0A1Y2AI92"/>
<dbReference type="InterPro" id="IPR018631">
    <property type="entry name" value="AAA-ATPase-like_dom"/>
</dbReference>
<sequence>MQKKIYTGEEFQYASNKNFYLIDKTKMISKIINHEEIIAYLITQPRRFGKSLNLSMIKEFFEKPINEIENEDKKFVFDGLEVSKDRKNMRHFYKYPVIYLNFKGIQGNNFEEIKNFLIDIISTLFKNMRNKIEFEKLDDLDKRDWNEIENKNKNNIKLLINSLSFMCSCLRKFYKRRYIILIDEYDQVLINSIKKKVFDIVQPIIERIFSCAFKGNDNLYFGVITGCYHFGLNSSNSGAYNFTKCSLLKDNYFSDCYGFTEDELKNILSNFNITDSKEKSDDIEDGIKERLKKKYGGYSCVSNIGIIKNIYNPYSVMKFVQKNKNKRDNFELSNYWNYPEKNEKLKNFLKNSNFSFNAKFLNLLCGKIVDLSFDYYSPVEYDYLKKDNSYKDIWKVLFFSGYLTVADEEEYKENIKNMNDKMIKITSNESKLMEIDSNEIQSYKNNLLEKKESNDIIYFKIPNQEVLEYLHHLIDELNNKKKYKSKKKTPNQSMIF</sequence>
<dbReference type="AlphaFoldDB" id="A0A1Y2AI92"/>
<reference evidence="2 3" key="1">
    <citation type="submission" date="2016-08" db="EMBL/GenBank/DDBJ databases">
        <title>A Parts List for Fungal Cellulosomes Revealed by Comparative Genomics.</title>
        <authorList>
            <consortium name="DOE Joint Genome Institute"/>
            <person name="Haitjema C.H."/>
            <person name="Gilmore S.P."/>
            <person name="Henske J.K."/>
            <person name="Solomon K.V."/>
            <person name="De Groot R."/>
            <person name="Kuo A."/>
            <person name="Mondo S.J."/>
            <person name="Salamov A.A."/>
            <person name="Labutti K."/>
            <person name="Zhao Z."/>
            <person name="Chiniquy J."/>
            <person name="Barry K."/>
            <person name="Brewer H.M."/>
            <person name="Purvine S.O."/>
            <person name="Wright A.T."/>
            <person name="Boxma B."/>
            <person name="Van Alen T."/>
            <person name="Hackstein J.H."/>
            <person name="Baker S.E."/>
            <person name="Grigoriev I.V."/>
            <person name="O'Malley M.A."/>
        </authorList>
    </citation>
    <scope>NUCLEOTIDE SEQUENCE [LARGE SCALE GENOMIC DNA]</scope>
    <source>
        <strain evidence="2 3">G1</strain>
    </source>
</reference>
<protein>
    <recommendedName>
        <fullName evidence="1">AAA-ATPase-like domain-containing protein</fullName>
    </recommendedName>
</protein>
<gene>
    <name evidence="2" type="ORF">LY90DRAFT_139540</name>
</gene>
<dbReference type="Proteomes" id="UP000193920">
    <property type="component" value="Unassembled WGS sequence"/>
</dbReference>
<dbReference type="PANTHER" id="PTHR34825:SF1">
    <property type="entry name" value="AAA-ATPASE-LIKE DOMAIN-CONTAINING PROTEIN"/>
    <property type="match status" value="1"/>
</dbReference>
<dbReference type="PANTHER" id="PTHR34825">
    <property type="entry name" value="CONSERVED PROTEIN, WITH A WEAK D-GALACTARATE DEHYDRATASE/ALTRONATE HYDROLASE DOMAIN"/>
    <property type="match status" value="1"/>
</dbReference>
<organism evidence="2 3">
    <name type="scientific">Neocallimastix californiae</name>
    <dbReference type="NCBI Taxonomy" id="1754190"/>
    <lineage>
        <taxon>Eukaryota</taxon>
        <taxon>Fungi</taxon>
        <taxon>Fungi incertae sedis</taxon>
        <taxon>Chytridiomycota</taxon>
        <taxon>Chytridiomycota incertae sedis</taxon>
        <taxon>Neocallimastigomycetes</taxon>
        <taxon>Neocallimastigales</taxon>
        <taxon>Neocallimastigaceae</taxon>
        <taxon>Neocallimastix</taxon>
    </lineage>
</organism>
<evidence type="ECO:0000259" key="1">
    <source>
        <dbReference type="Pfam" id="PF09820"/>
    </source>
</evidence>
<dbReference type="SUPFAM" id="SSF52540">
    <property type="entry name" value="P-loop containing nucleoside triphosphate hydrolases"/>
    <property type="match status" value="1"/>
</dbReference>
<evidence type="ECO:0000313" key="2">
    <source>
        <dbReference type="EMBL" id="ORY21675.1"/>
    </source>
</evidence>
<evidence type="ECO:0000313" key="3">
    <source>
        <dbReference type="Proteomes" id="UP000193920"/>
    </source>
</evidence>
<accession>A0A1Y2AI92</accession>